<evidence type="ECO:0000313" key="2">
    <source>
        <dbReference type="Proteomes" id="UP001178508"/>
    </source>
</evidence>
<gene>
    <name evidence="1" type="ORF">XNOV1_A000350</name>
</gene>
<dbReference type="EMBL" id="OY660864">
    <property type="protein sequence ID" value="CAJ1048658.1"/>
    <property type="molecule type" value="Genomic_DNA"/>
</dbReference>
<keyword evidence="2" id="KW-1185">Reference proteome</keyword>
<dbReference type="Proteomes" id="UP001178508">
    <property type="component" value="Chromosome 1"/>
</dbReference>
<sequence length="120" mass="14266">MFFMYVALVMLKTLPVQRSRKKYVLVTNECSAQCQQTGHHLHKLNRAPLRALRLHLVLMKFTFDMSQVNAELQQTHYQEPQQIQWLLVINDKEFTEIIESHTFIMQHPPCFRQGWCGSYT</sequence>
<evidence type="ECO:0000313" key="1">
    <source>
        <dbReference type="EMBL" id="CAJ1048658.1"/>
    </source>
</evidence>
<reference evidence="1" key="1">
    <citation type="submission" date="2023-08" db="EMBL/GenBank/DDBJ databases">
        <authorList>
            <person name="Alioto T."/>
            <person name="Alioto T."/>
            <person name="Gomez Garrido J."/>
        </authorList>
    </citation>
    <scope>NUCLEOTIDE SEQUENCE</scope>
</reference>
<name>A0AAV1EIW7_XYRNO</name>
<protein>
    <submittedName>
        <fullName evidence="1">Uncharacterized protein</fullName>
    </submittedName>
</protein>
<proteinExistence type="predicted"/>
<accession>A0AAV1EIW7</accession>
<dbReference type="AlphaFoldDB" id="A0AAV1EIW7"/>
<organism evidence="1 2">
    <name type="scientific">Xyrichtys novacula</name>
    <name type="common">Pearly razorfish</name>
    <name type="synonym">Hemipteronotus novacula</name>
    <dbReference type="NCBI Taxonomy" id="13765"/>
    <lineage>
        <taxon>Eukaryota</taxon>
        <taxon>Metazoa</taxon>
        <taxon>Chordata</taxon>
        <taxon>Craniata</taxon>
        <taxon>Vertebrata</taxon>
        <taxon>Euteleostomi</taxon>
        <taxon>Actinopterygii</taxon>
        <taxon>Neopterygii</taxon>
        <taxon>Teleostei</taxon>
        <taxon>Neoteleostei</taxon>
        <taxon>Acanthomorphata</taxon>
        <taxon>Eupercaria</taxon>
        <taxon>Labriformes</taxon>
        <taxon>Labridae</taxon>
        <taxon>Xyrichtys</taxon>
    </lineage>
</organism>